<accession>A0A5H2XVM7</accession>
<proteinExistence type="predicted"/>
<dbReference type="SUPFAM" id="SSF54277">
    <property type="entry name" value="CAD &amp; PB1 domains"/>
    <property type="match status" value="1"/>
</dbReference>
<keyword evidence="2" id="KW-0812">Transmembrane</keyword>
<dbReference type="PANTHER" id="PTHR31973:SF195">
    <property type="entry name" value="MUDR FAMILY TRANSPOSASE"/>
    <property type="match status" value="1"/>
</dbReference>
<gene>
    <name evidence="3" type="ORF">Prudu_1470S000600</name>
</gene>
<reference evidence="3" key="1">
    <citation type="journal article" date="2019" name="Science">
        <title>Mutation of a bHLH transcription factor allowed almond domestication.</title>
        <authorList>
            <person name="Sanchez-Perez R."/>
            <person name="Pavan S."/>
            <person name="Mazzeo R."/>
            <person name="Moldovan C."/>
            <person name="Aiese Cigliano R."/>
            <person name="Del Cueto J."/>
            <person name="Ricciardi F."/>
            <person name="Lotti C."/>
            <person name="Ricciardi L."/>
            <person name="Dicenta F."/>
            <person name="Lopez-Marques R.L."/>
            <person name="Lindberg Moller B."/>
        </authorList>
    </citation>
    <scope>NUCLEOTIDE SEQUENCE</scope>
</reference>
<dbReference type="PANTHER" id="PTHR31973">
    <property type="entry name" value="POLYPROTEIN, PUTATIVE-RELATED"/>
    <property type="match status" value="1"/>
</dbReference>
<keyword evidence="2" id="KW-0472">Membrane</keyword>
<dbReference type="AlphaFoldDB" id="A0A5H2XVM7"/>
<evidence type="ECO:0000313" key="3">
    <source>
        <dbReference type="EMBL" id="BBN70419.1"/>
    </source>
</evidence>
<sequence length="385" mass="43286">MEVGVWFDSYKGMESARIARCSYGAVTVVIALFEHSKYADICNEMCLRFKELKIGTFELTYSLPEHPNCLLQSDMDVHLMLMCLSMLKSSFVDISVKDLLSSNNKDGNHATFNHAAPNHTPYSHAVSNHAAPDHAASNDATSDHAAVIMERLIMQRLELLIMHCLLMQCLATLLLMVQHLIIQRLSLNKVHTCTGAICEEKSKMMSSRIISSVLVDRIQEEPFIKPVDIVKDFKQNYFLDISYHTAWHAKNLAKSEVHGDESSSYSQLVWYRDALMSSNRGSHCVLECDPKTSRFRRLFICYGACIEGFWWCRPLLFIDVTGLESKHKGQLIGATGKNGNQGSFPFAFAIVDSENEGSEDVIMPPLTKKRRGRPTTKMPKSVGAV</sequence>
<dbReference type="EMBL" id="AP021807">
    <property type="protein sequence ID" value="BBN70419.1"/>
    <property type="molecule type" value="Genomic_DNA"/>
</dbReference>
<feature type="region of interest" description="Disordered" evidence="1">
    <location>
        <begin position="366"/>
        <end position="385"/>
    </location>
</feature>
<evidence type="ECO:0000256" key="2">
    <source>
        <dbReference type="SAM" id="Phobius"/>
    </source>
</evidence>
<evidence type="ECO:0000256" key="1">
    <source>
        <dbReference type="SAM" id="MobiDB-lite"/>
    </source>
</evidence>
<organism evidence="3">
    <name type="scientific">Prunus dulcis</name>
    <name type="common">Almond</name>
    <name type="synonym">Amygdalus dulcis</name>
    <dbReference type="NCBI Taxonomy" id="3755"/>
    <lineage>
        <taxon>Eukaryota</taxon>
        <taxon>Viridiplantae</taxon>
        <taxon>Streptophyta</taxon>
        <taxon>Embryophyta</taxon>
        <taxon>Tracheophyta</taxon>
        <taxon>Spermatophyta</taxon>
        <taxon>Magnoliopsida</taxon>
        <taxon>eudicotyledons</taxon>
        <taxon>Gunneridae</taxon>
        <taxon>Pentapetalae</taxon>
        <taxon>rosids</taxon>
        <taxon>fabids</taxon>
        <taxon>Rosales</taxon>
        <taxon>Rosaceae</taxon>
        <taxon>Amygdaloideae</taxon>
        <taxon>Amygdaleae</taxon>
        <taxon>Prunus</taxon>
    </lineage>
</organism>
<keyword evidence="2" id="KW-1133">Transmembrane helix</keyword>
<protein>
    <submittedName>
        <fullName evidence="3">Uncharacterized protein</fullName>
    </submittedName>
</protein>
<feature type="transmembrane region" description="Helical" evidence="2">
    <location>
        <begin position="159"/>
        <end position="181"/>
    </location>
</feature>
<name>A0A5H2XVM7_PRUDU</name>